<feature type="region of interest" description="Disordered" evidence="4">
    <location>
        <begin position="726"/>
        <end position="761"/>
    </location>
</feature>
<dbReference type="InterPro" id="IPR027417">
    <property type="entry name" value="P-loop_NTPase"/>
</dbReference>
<feature type="region of interest" description="Disordered" evidence="4">
    <location>
        <begin position="667"/>
        <end position="693"/>
    </location>
</feature>
<evidence type="ECO:0000259" key="5">
    <source>
        <dbReference type="PROSITE" id="PS51715"/>
    </source>
</evidence>
<dbReference type="Gene3D" id="3.40.50.300">
    <property type="entry name" value="P-loop containing nucleotide triphosphate hydrolases"/>
    <property type="match status" value="1"/>
</dbReference>
<keyword evidence="6" id="KW-1185">Reference proteome</keyword>
<evidence type="ECO:0000256" key="2">
    <source>
        <dbReference type="ARBA" id="ARBA00023134"/>
    </source>
</evidence>
<feature type="domain" description="GB1/RHD3-type G" evidence="5">
    <location>
        <begin position="41"/>
        <end position="158"/>
    </location>
</feature>
<evidence type="ECO:0000313" key="7">
    <source>
        <dbReference type="WBParaSite" id="MBELARI_LOCUS19940"/>
    </source>
</evidence>
<protein>
    <recommendedName>
        <fullName evidence="5">GB1/RHD3-type G domain-containing protein</fullName>
    </recommendedName>
</protein>
<feature type="region of interest" description="Disordered" evidence="4">
    <location>
        <begin position="633"/>
        <end position="655"/>
    </location>
</feature>
<dbReference type="GO" id="GO:0005525">
    <property type="term" value="F:GTP binding"/>
    <property type="evidence" value="ECO:0007669"/>
    <property type="project" value="UniProtKB-KW"/>
</dbReference>
<feature type="compositionally biased region" description="Basic and acidic residues" evidence="4">
    <location>
        <begin position="741"/>
        <end position="755"/>
    </location>
</feature>
<name>A0AAF3F2K5_9BILA</name>
<dbReference type="SUPFAM" id="SSF52540">
    <property type="entry name" value="P-loop containing nucleoside triphosphate hydrolases"/>
    <property type="match status" value="1"/>
</dbReference>
<dbReference type="InterPro" id="IPR030386">
    <property type="entry name" value="G_GB1_RHD3_dom"/>
</dbReference>
<organism evidence="6 7">
    <name type="scientific">Mesorhabditis belari</name>
    <dbReference type="NCBI Taxonomy" id="2138241"/>
    <lineage>
        <taxon>Eukaryota</taxon>
        <taxon>Metazoa</taxon>
        <taxon>Ecdysozoa</taxon>
        <taxon>Nematoda</taxon>
        <taxon>Chromadorea</taxon>
        <taxon>Rhabditida</taxon>
        <taxon>Rhabditina</taxon>
        <taxon>Rhabditomorpha</taxon>
        <taxon>Rhabditoidea</taxon>
        <taxon>Rhabditidae</taxon>
        <taxon>Mesorhabditinae</taxon>
        <taxon>Mesorhabditis</taxon>
    </lineage>
</organism>
<feature type="compositionally biased region" description="Basic and acidic residues" evidence="4">
    <location>
        <begin position="633"/>
        <end position="653"/>
    </location>
</feature>
<accession>A0AAF3F2K5</accession>
<dbReference type="AlphaFoldDB" id="A0AAF3F2K5"/>
<dbReference type="Proteomes" id="UP000887575">
    <property type="component" value="Unassembled WGS sequence"/>
</dbReference>
<evidence type="ECO:0000256" key="3">
    <source>
        <dbReference type="PROSITE-ProRule" id="PRU01052"/>
    </source>
</evidence>
<evidence type="ECO:0000313" key="6">
    <source>
        <dbReference type="Proteomes" id="UP000887575"/>
    </source>
</evidence>
<dbReference type="GO" id="GO:0003924">
    <property type="term" value="F:GTPase activity"/>
    <property type="evidence" value="ECO:0007669"/>
    <property type="project" value="InterPro"/>
</dbReference>
<proteinExistence type="inferred from homology"/>
<dbReference type="PROSITE" id="PS51715">
    <property type="entry name" value="G_GB1_RHD3"/>
    <property type="match status" value="1"/>
</dbReference>
<dbReference type="WBParaSite" id="MBELARI_LOCUS19940">
    <property type="protein sequence ID" value="MBELARI_LOCUS19940"/>
    <property type="gene ID" value="MBELARI_LOCUS19940"/>
</dbReference>
<comment type="similarity">
    <text evidence="3">Belongs to the TRAFAC class dynamin-like GTPase superfamily. GB1/RHD3 GTPase family.</text>
</comment>
<dbReference type="Pfam" id="PF02263">
    <property type="entry name" value="GBP"/>
    <property type="match status" value="1"/>
</dbReference>
<sequence length="779" mass="90400">MSDNIGRQEKLEMQRLFDIGDDGRTVFDQHLLNSLCIQIGERPVSIISTAGKSRQGKTFWLNVLLNGLQRGKARFDDHETIGGPGCIQFKAGLTRHTRGIMVWPKVFHRKDKSGKKIAVILMDTQGTFDLNAEIGNAAVIFAISLLMSSVQIFNTKSQIDAQDLDALNTFITFCQKADERVGQNFLIMVRDAIRTGRDNEYIEELKAQSQQAPTLRTLLTGVLDSFEKVDCFMVPRPAEPVIRASGEVPVKDCGSDFLSVLCDCANHVLDNLVPKNVMGTILTGETLKAHVESLVNHVTHNHHHAIGSAYLATSQLYFQKARITAETFFNEQHEQLIRENSHHPIQPELYAEELKRISGEAVKIYLVSPFFGTAQEKRSRFNDFEKGLQDRCLEKTENNENRYRDIRMAEAVNGSYSVYEQGMRLGIEALVNPGDPALITERHNQANTEAMSYFEKAVSEFSKETQLVETKRTLLSNMIKVKFDGLTRENGVRNLERKGKEIFEQLLEEHIANLRECISTTTNDEQIPVNLQRCAEKLQSRYETKKRELIFEVMNTLPTVSPQTISQILDNNRQAFTTPFKKCEDDFVSEVRDKLRMKQLMDKIGKMEQLRVNEKQRFGALQAETEAKFEQMRSALEEEQRRRARAESNRENNEAMSLLMNYMKENNDRQREQCDQERREHEKRQERRHQEAQERVDRVWQQRVYEENEQRREYQERLDQMEKEQRERQLWNERQQQTQDQQRRVLENQPTHEDPEPNGARPISQVVYFGYRILQSLGF</sequence>
<evidence type="ECO:0000256" key="1">
    <source>
        <dbReference type="ARBA" id="ARBA00022741"/>
    </source>
</evidence>
<reference evidence="7" key="1">
    <citation type="submission" date="2024-02" db="UniProtKB">
        <authorList>
            <consortium name="WormBaseParasite"/>
        </authorList>
    </citation>
    <scope>IDENTIFICATION</scope>
</reference>
<evidence type="ECO:0000256" key="4">
    <source>
        <dbReference type="SAM" id="MobiDB-lite"/>
    </source>
</evidence>
<keyword evidence="2" id="KW-0342">GTP-binding</keyword>
<dbReference type="InterPro" id="IPR015894">
    <property type="entry name" value="Guanylate-bd_N"/>
</dbReference>
<dbReference type="PANTHER" id="PTHR10751">
    <property type="entry name" value="GUANYLATE BINDING PROTEIN"/>
    <property type="match status" value="1"/>
</dbReference>
<keyword evidence="1" id="KW-0547">Nucleotide-binding</keyword>